<gene>
    <name evidence="10" type="primary">MED15</name>
    <name evidence="13" type="ORF">g.16368</name>
</gene>
<evidence type="ECO:0000256" key="1">
    <source>
        <dbReference type="ARBA" id="ARBA00004123"/>
    </source>
</evidence>
<feature type="region of interest" description="Disordered" evidence="11">
    <location>
        <begin position="154"/>
        <end position="176"/>
    </location>
</feature>
<dbReference type="GO" id="GO:0003712">
    <property type="term" value="F:transcription coregulator activity"/>
    <property type="evidence" value="ECO:0007669"/>
    <property type="project" value="InterPro"/>
</dbReference>
<dbReference type="InterPro" id="IPR036529">
    <property type="entry name" value="KIX_dom_sf"/>
</dbReference>
<dbReference type="GO" id="GO:0006355">
    <property type="term" value="P:regulation of DNA-templated transcription"/>
    <property type="evidence" value="ECO:0007669"/>
    <property type="project" value="InterPro"/>
</dbReference>
<evidence type="ECO:0000256" key="4">
    <source>
        <dbReference type="ARBA" id="ARBA00019613"/>
    </source>
</evidence>
<keyword evidence="8 10" id="KW-0539">Nucleus</keyword>
<protein>
    <recommendedName>
        <fullName evidence="4 10">Mediator of RNA polymerase II transcription subunit 15</fullName>
    </recommendedName>
    <alternativeName>
        <fullName evidence="9 10">Mediator complex subunit 15</fullName>
    </alternativeName>
</protein>
<evidence type="ECO:0000313" key="13">
    <source>
        <dbReference type="EMBL" id="JAS43485.1"/>
    </source>
</evidence>
<dbReference type="Pfam" id="PF09606">
    <property type="entry name" value="Med15_N"/>
    <property type="match status" value="1"/>
</dbReference>
<evidence type="ECO:0000259" key="12">
    <source>
        <dbReference type="Pfam" id="PF09606"/>
    </source>
</evidence>
<organism evidence="13">
    <name type="scientific">Cuerna arida</name>
    <dbReference type="NCBI Taxonomy" id="1464854"/>
    <lineage>
        <taxon>Eukaryota</taxon>
        <taxon>Metazoa</taxon>
        <taxon>Ecdysozoa</taxon>
        <taxon>Arthropoda</taxon>
        <taxon>Hexapoda</taxon>
        <taxon>Insecta</taxon>
        <taxon>Pterygota</taxon>
        <taxon>Neoptera</taxon>
        <taxon>Paraneoptera</taxon>
        <taxon>Hemiptera</taxon>
        <taxon>Auchenorrhyncha</taxon>
        <taxon>Membracoidea</taxon>
        <taxon>Cicadellidae</taxon>
        <taxon>Cicadellinae</taxon>
        <taxon>Proconiini</taxon>
        <taxon>Cuerna</taxon>
    </lineage>
</organism>
<keyword evidence="5 10" id="KW-0805">Transcription regulation</keyword>
<evidence type="ECO:0000256" key="11">
    <source>
        <dbReference type="SAM" id="MobiDB-lite"/>
    </source>
</evidence>
<dbReference type="InterPro" id="IPR019087">
    <property type="entry name" value="Med15_N"/>
</dbReference>
<feature type="non-terminal residue" evidence="13">
    <location>
        <position position="238"/>
    </location>
</feature>
<comment type="subcellular location">
    <subcellularLocation>
        <location evidence="1 10">Nucleus</location>
    </subcellularLocation>
</comment>
<evidence type="ECO:0000256" key="5">
    <source>
        <dbReference type="ARBA" id="ARBA00023015"/>
    </source>
</evidence>
<evidence type="ECO:0000256" key="10">
    <source>
        <dbReference type="RuleBase" id="RU364148"/>
    </source>
</evidence>
<name>A0A1B6EZV5_9HEMI</name>
<feature type="compositionally biased region" description="Polar residues" evidence="11">
    <location>
        <begin position="162"/>
        <end position="171"/>
    </location>
</feature>
<evidence type="ECO:0000256" key="6">
    <source>
        <dbReference type="ARBA" id="ARBA00023159"/>
    </source>
</evidence>
<dbReference type="PANTHER" id="PTHR31804:SF3">
    <property type="entry name" value="MEDIATOR OF RNA POLYMERASE II TRANSCRIPTION SUBUNIT 15"/>
    <property type="match status" value="1"/>
</dbReference>
<evidence type="ECO:0000256" key="8">
    <source>
        <dbReference type="ARBA" id="ARBA00023242"/>
    </source>
</evidence>
<accession>A0A1B6EZV5</accession>
<dbReference type="FunFam" id="1.10.246.20:FF:000002">
    <property type="entry name" value="Mediator of RNA polymerase II transcription subunit 15"/>
    <property type="match status" value="1"/>
</dbReference>
<comment type="subunit">
    <text evidence="3 10">Component of the Mediator complex.</text>
</comment>
<evidence type="ECO:0000256" key="3">
    <source>
        <dbReference type="ARBA" id="ARBA00011837"/>
    </source>
</evidence>
<keyword evidence="7 10" id="KW-0804">Transcription</keyword>
<sequence length="238" mass="26266">MAAEENSWRTTAFRQSVVAKIEEAIRSSGMPTSKNSMEMENHVFQKAKSKEEYLGFVARLILHVREMNSKKNPGMGGPAGTPGQNMQDPINALQTLARQGSGNQMMGLVPPQGPSPATNWRDNPVIQGPPNPETWDILMEEPNCDEAAAEATTPPAAVSEPMPSTSLLTNRAQDKPATVRELRDKKLKLSIEIMEKESYLKSLEIFKLEQKLGLHSSKFTANILPAIKSEVQEVENQL</sequence>
<keyword evidence="6 10" id="KW-0010">Activator</keyword>
<proteinExistence type="inferred from homology"/>
<feature type="domain" description="Mediator of RNA polymerase II transcription subunit 15 N-terminal" evidence="12">
    <location>
        <begin position="5"/>
        <end position="72"/>
    </location>
</feature>
<dbReference type="AlphaFoldDB" id="A0A1B6EZV5"/>
<reference evidence="13" key="1">
    <citation type="submission" date="2015-11" db="EMBL/GenBank/DDBJ databases">
        <title>De novo transcriptome assembly of four potential Pierce s Disease insect vectors from Arizona vineyards.</title>
        <authorList>
            <person name="Tassone E.E."/>
        </authorList>
    </citation>
    <scope>NUCLEOTIDE SEQUENCE</scope>
</reference>
<dbReference type="Gene3D" id="1.10.246.20">
    <property type="entry name" value="Coactivator CBP, KIX domain"/>
    <property type="match status" value="1"/>
</dbReference>
<evidence type="ECO:0000256" key="7">
    <source>
        <dbReference type="ARBA" id="ARBA00023163"/>
    </source>
</evidence>
<comment type="function">
    <text evidence="10">Component of the Mediator complex, a coactivator involved in the regulated transcription of nearly all RNA polymerase II-dependent genes. Mediator functions as a bridge to convey information from gene-specific regulatory proteins to the basal RNA polymerase II transcription machinery. Mediator is recruited to promoters by direct interactions with regulatory proteins and serves as a scaffold for the assembly of a functional preinitiation complex with RNA polymerase II and the general transcription factors.</text>
</comment>
<dbReference type="GO" id="GO:0005634">
    <property type="term" value="C:nucleus"/>
    <property type="evidence" value="ECO:0007669"/>
    <property type="project" value="UniProtKB-SubCell"/>
</dbReference>
<comment type="similarity">
    <text evidence="2 10">Belongs to the Mediator complex subunit 15 family.</text>
</comment>
<dbReference type="EMBL" id="GECZ01026284">
    <property type="protein sequence ID" value="JAS43485.1"/>
    <property type="molecule type" value="Transcribed_RNA"/>
</dbReference>
<evidence type="ECO:0000256" key="9">
    <source>
        <dbReference type="ARBA" id="ARBA00032016"/>
    </source>
</evidence>
<evidence type="ECO:0000256" key="2">
    <source>
        <dbReference type="ARBA" id="ARBA00009807"/>
    </source>
</evidence>
<dbReference type="PANTHER" id="PTHR31804">
    <property type="entry name" value="MEDIATOR OF RNA POLYMERASE II TRANSCRIPTION SUBUNIT 15"/>
    <property type="match status" value="1"/>
</dbReference>